<dbReference type="Pfam" id="PF11743">
    <property type="entry name" value="DUF3301"/>
    <property type="match status" value="1"/>
</dbReference>
<dbReference type="STRING" id="1526571.AT746_05330"/>
<dbReference type="Proteomes" id="UP000068447">
    <property type="component" value="Chromosome"/>
</dbReference>
<reference evidence="1 2" key="1">
    <citation type="submission" date="2015-12" db="EMBL/GenBank/DDBJ databases">
        <title>Complete genome of Lacimicrobium alkaliphilum KCTC 32984.</title>
        <authorList>
            <person name="Kim S.-G."/>
            <person name="Lee Y.-J."/>
        </authorList>
    </citation>
    <scope>NUCLEOTIDE SEQUENCE [LARGE SCALE GENOMIC DNA]</scope>
    <source>
        <strain evidence="1 2">YelD216</strain>
    </source>
</reference>
<evidence type="ECO:0000313" key="2">
    <source>
        <dbReference type="Proteomes" id="UP000068447"/>
    </source>
</evidence>
<dbReference type="RefSeq" id="WP_062477480.1">
    <property type="nucleotide sequence ID" value="NZ_CP013650.1"/>
</dbReference>
<dbReference type="KEGG" id="lal:AT746_05330"/>
<proteinExistence type="predicted"/>
<sequence>MTLFELVLIFVLVGVGWQFWRIRAISESASEYLTRYCNQQGLQLISLSRRKTRIGSYRGKLDWHTEFNFEFSGNGEDAYQGVLVMRGRHVTQTTLPPYRI</sequence>
<organism evidence="1 2">
    <name type="scientific">Lacimicrobium alkaliphilum</name>
    <dbReference type="NCBI Taxonomy" id="1526571"/>
    <lineage>
        <taxon>Bacteria</taxon>
        <taxon>Pseudomonadati</taxon>
        <taxon>Pseudomonadota</taxon>
        <taxon>Gammaproteobacteria</taxon>
        <taxon>Alteromonadales</taxon>
        <taxon>Alteromonadaceae</taxon>
        <taxon>Lacimicrobium</taxon>
    </lineage>
</organism>
<evidence type="ECO:0008006" key="3">
    <source>
        <dbReference type="Google" id="ProtNLM"/>
    </source>
</evidence>
<name>A0A0U3AXP0_9ALTE</name>
<gene>
    <name evidence="1" type="ORF">AT746_05330</name>
</gene>
<dbReference type="InterPro" id="IPR021732">
    <property type="entry name" value="DUF3301"/>
</dbReference>
<dbReference type="AlphaFoldDB" id="A0A0U3AXP0"/>
<dbReference type="EMBL" id="CP013650">
    <property type="protein sequence ID" value="ALS97752.1"/>
    <property type="molecule type" value="Genomic_DNA"/>
</dbReference>
<evidence type="ECO:0000313" key="1">
    <source>
        <dbReference type="EMBL" id="ALS97752.1"/>
    </source>
</evidence>
<protein>
    <recommendedName>
        <fullName evidence="3">DUF3301 domain-containing protein</fullName>
    </recommendedName>
</protein>
<accession>A0A0U3AXP0</accession>
<dbReference type="OrthoDB" id="5959530at2"/>
<keyword evidence="2" id="KW-1185">Reference proteome</keyword>